<dbReference type="GeneID" id="81425270"/>
<dbReference type="OrthoDB" id="5397557at2759"/>
<accession>A0A9W9I5R4</accession>
<evidence type="ECO:0000313" key="2">
    <source>
        <dbReference type="Proteomes" id="UP001149163"/>
    </source>
</evidence>
<reference evidence="1" key="1">
    <citation type="submission" date="2022-11" db="EMBL/GenBank/DDBJ databases">
        <authorList>
            <person name="Petersen C."/>
        </authorList>
    </citation>
    <scope>NUCLEOTIDE SEQUENCE</scope>
    <source>
        <strain evidence="1">IBT 26290</strain>
    </source>
</reference>
<comment type="caution">
    <text evidence="1">The sequence shown here is derived from an EMBL/GenBank/DDBJ whole genome shotgun (WGS) entry which is preliminary data.</text>
</comment>
<evidence type="ECO:0000313" key="1">
    <source>
        <dbReference type="EMBL" id="KAJ5168375.1"/>
    </source>
</evidence>
<keyword evidence="2" id="KW-1185">Reference proteome</keyword>
<dbReference type="AlphaFoldDB" id="A0A9W9I5R4"/>
<protein>
    <submittedName>
        <fullName evidence="1">Uncharacterized protein</fullName>
    </submittedName>
</protein>
<sequence>MVLTRNLLNEELRDQYRRPGDVKRQFEEALTGEMKEHGFLAHDDLLQYHDFRDDLSEMVEFDHPQYPDVEDLIGRVQRKIFKFSGEEYFG</sequence>
<name>A0A9W9I5R4_9EURO</name>
<reference evidence="1" key="2">
    <citation type="journal article" date="2023" name="IMA Fungus">
        <title>Comparative genomic study of the Penicillium genus elucidates a diverse pangenome and 15 lateral gene transfer events.</title>
        <authorList>
            <person name="Petersen C."/>
            <person name="Sorensen T."/>
            <person name="Nielsen M.R."/>
            <person name="Sondergaard T.E."/>
            <person name="Sorensen J.L."/>
            <person name="Fitzpatrick D.A."/>
            <person name="Frisvad J.C."/>
            <person name="Nielsen K.L."/>
        </authorList>
    </citation>
    <scope>NUCLEOTIDE SEQUENCE</scope>
    <source>
        <strain evidence="1">IBT 26290</strain>
    </source>
</reference>
<gene>
    <name evidence="1" type="ORF">N7482_003969</name>
</gene>
<dbReference type="EMBL" id="JAPQKN010000002">
    <property type="protein sequence ID" value="KAJ5168375.1"/>
    <property type="molecule type" value="Genomic_DNA"/>
</dbReference>
<organism evidence="1 2">
    <name type="scientific">Penicillium canariense</name>
    <dbReference type="NCBI Taxonomy" id="189055"/>
    <lineage>
        <taxon>Eukaryota</taxon>
        <taxon>Fungi</taxon>
        <taxon>Dikarya</taxon>
        <taxon>Ascomycota</taxon>
        <taxon>Pezizomycotina</taxon>
        <taxon>Eurotiomycetes</taxon>
        <taxon>Eurotiomycetidae</taxon>
        <taxon>Eurotiales</taxon>
        <taxon>Aspergillaceae</taxon>
        <taxon>Penicillium</taxon>
    </lineage>
</organism>
<dbReference type="Proteomes" id="UP001149163">
    <property type="component" value="Unassembled WGS sequence"/>
</dbReference>
<dbReference type="RefSeq" id="XP_056544836.1">
    <property type="nucleotide sequence ID" value="XM_056686094.1"/>
</dbReference>
<proteinExistence type="predicted"/>